<dbReference type="EMBL" id="JAIXMP010000012">
    <property type="protein sequence ID" value="KAI9264283.1"/>
    <property type="molecule type" value="Genomic_DNA"/>
</dbReference>
<name>A0AAD5PEM6_9FUNG</name>
<proteinExistence type="predicted"/>
<accession>A0AAD5PEM6</accession>
<comment type="caution">
    <text evidence="1">The sequence shown here is derived from an EMBL/GenBank/DDBJ whole genome shotgun (WGS) entry which is preliminary data.</text>
</comment>
<dbReference type="AlphaFoldDB" id="A0AAD5PEM6"/>
<evidence type="ECO:0000313" key="1">
    <source>
        <dbReference type="EMBL" id="KAI9264283.1"/>
    </source>
</evidence>
<organism evidence="1 2">
    <name type="scientific">Phascolomyces articulosus</name>
    <dbReference type="NCBI Taxonomy" id="60185"/>
    <lineage>
        <taxon>Eukaryota</taxon>
        <taxon>Fungi</taxon>
        <taxon>Fungi incertae sedis</taxon>
        <taxon>Mucoromycota</taxon>
        <taxon>Mucoromycotina</taxon>
        <taxon>Mucoromycetes</taxon>
        <taxon>Mucorales</taxon>
        <taxon>Lichtheimiaceae</taxon>
        <taxon>Phascolomyces</taxon>
    </lineage>
</organism>
<gene>
    <name evidence="1" type="ORF">BDA99DRAFT_536998</name>
</gene>
<protein>
    <submittedName>
        <fullName evidence="1">Uncharacterized protein</fullName>
    </submittedName>
</protein>
<sequence>MGKSSGFSVQSKVLPRNMGAVCQSGKSIVYSFLSLSKMIRFELRKMKRQVVGQGYYKQVSLRHIDPHNVEEAFEYQAIVCWESLPKTNKKCHKAKKLKCLDNVCLVILQDFLLFGICDIVCRLLLLMFASCLFKRLHGAFLIVSHSVSIETRFS</sequence>
<evidence type="ECO:0000313" key="2">
    <source>
        <dbReference type="Proteomes" id="UP001209540"/>
    </source>
</evidence>
<dbReference type="Proteomes" id="UP001209540">
    <property type="component" value="Unassembled WGS sequence"/>
</dbReference>
<reference evidence="1" key="2">
    <citation type="submission" date="2023-02" db="EMBL/GenBank/DDBJ databases">
        <authorList>
            <consortium name="DOE Joint Genome Institute"/>
            <person name="Mondo S.J."/>
            <person name="Chang Y."/>
            <person name="Wang Y."/>
            <person name="Ahrendt S."/>
            <person name="Andreopoulos W."/>
            <person name="Barry K."/>
            <person name="Beard J."/>
            <person name="Benny G.L."/>
            <person name="Blankenship S."/>
            <person name="Bonito G."/>
            <person name="Cuomo C."/>
            <person name="Desiro A."/>
            <person name="Gervers K.A."/>
            <person name="Hundley H."/>
            <person name="Kuo A."/>
            <person name="LaButti K."/>
            <person name="Lang B.F."/>
            <person name="Lipzen A."/>
            <person name="O'Donnell K."/>
            <person name="Pangilinan J."/>
            <person name="Reynolds N."/>
            <person name="Sandor L."/>
            <person name="Smith M.W."/>
            <person name="Tsang A."/>
            <person name="Grigoriev I.V."/>
            <person name="Stajich J.E."/>
            <person name="Spatafora J.W."/>
        </authorList>
    </citation>
    <scope>NUCLEOTIDE SEQUENCE</scope>
    <source>
        <strain evidence="1">RSA 2281</strain>
    </source>
</reference>
<keyword evidence="2" id="KW-1185">Reference proteome</keyword>
<reference evidence="1" key="1">
    <citation type="journal article" date="2022" name="IScience">
        <title>Evolution of zygomycete secretomes and the origins of terrestrial fungal ecologies.</title>
        <authorList>
            <person name="Chang Y."/>
            <person name="Wang Y."/>
            <person name="Mondo S."/>
            <person name="Ahrendt S."/>
            <person name="Andreopoulos W."/>
            <person name="Barry K."/>
            <person name="Beard J."/>
            <person name="Benny G.L."/>
            <person name="Blankenship S."/>
            <person name="Bonito G."/>
            <person name="Cuomo C."/>
            <person name="Desiro A."/>
            <person name="Gervers K.A."/>
            <person name="Hundley H."/>
            <person name="Kuo A."/>
            <person name="LaButti K."/>
            <person name="Lang B.F."/>
            <person name="Lipzen A."/>
            <person name="O'Donnell K."/>
            <person name="Pangilinan J."/>
            <person name="Reynolds N."/>
            <person name="Sandor L."/>
            <person name="Smith M.E."/>
            <person name="Tsang A."/>
            <person name="Grigoriev I.V."/>
            <person name="Stajich J.E."/>
            <person name="Spatafora J.W."/>
        </authorList>
    </citation>
    <scope>NUCLEOTIDE SEQUENCE</scope>
    <source>
        <strain evidence="1">RSA 2281</strain>
    </source>
</reference>